<dbReference type="GO" id="GO:0046872">
    <property type="term" value="F:metal ion binding"/>
    <property type="evidence" value="ECO:0007669"/>
    <property type="project" value="UniProtKB-KW"/>
</dbReference>
<dbReference type="SFLD" id="SFLDS00029">
    <property type="entry name" value="Radical_SAM"/>
    <property type="match status" value="1"/>
</dbReference>
<keyword evidence="2" id="KW-0949">S-adenosyl-L-methionine</keyword>
<reference evidence="7" key="1">
    <citation type="submission" date="2017-11" db="EMBL/GenBank/DDBJ databases">
        <title>The sensing device of the deep-sea amphipod.</title>
        <authorList>
            <person name="Kobayashi H."/>
            <person name="Nagahama T."/>
            <person name="Arai W."/>
            <person name="Sasagawa Y."/>
            <person name="Umeda M."/>
            <person name="Hayashi T."/>
            <person name="Nikaido I."/>
            <person name="Watanabe H."/>
            <person name="Oguri K."/>
            <person name="Kitazato H."/>
            <person name="Fujioka K."/>
            <person name="Kido Y."/>
            <person name="Takami H."/>
        </authorList>
    </citation>
    <scope>NUCLEOTIDE SEQUENCE</scope>
    <source>
        <tissue evidence="7">Whole body</tissue>
    </source>
</reference>
<dbReference type="InterPro" id="IPR051198">
    <property type="entry name" value="BchE-like"/>
</dbReference>
<evidence type="ECO:0000313" key="7">
    <source>
        <dbReference type="EMBL" id="LAC27283.1"/>
    </source>
</evidence>
<organism evidence="7">
    <name type="scientific">Hirondellea gigas</name>
    <dbReference type="NCBI Taxonomy" id="1518452"/>
    <lineage>
        <taxon>Eukaryota</taxon>
        <taxon>Metazoa</taxon>
        <taxon>Ecdysozoa</taxon>
        <taxon>Arthropoda</taxon>
        <taxon>Crustacea</taxon>
        <taxon>Multicrustacea</taxon>
        <taxon>Malacostraca</taxon>
        <taxon>Eumalacostraca</taxon>
        <taxon>Peracarida</taxon>
        <taxon>Amphipoda</taxon>
        <taxon>Amphilochidea</taxon>
        <taxon>Lysianassida</taxon>
        <taxon>Lysianassidira</taxon>
        <taxon>Lysianassoidea</taxon>
        <taxon>Lysianassidae</taxon>
        <taxon>Hirondellea</taxon>
    </lineage>
</organism>
<keyword evidence="3" id="KW-0479">Metal-binding</keyword>
<protein>
    <submittedName>
        <fullName evidence="7">Radical SAM protein</fullName>
    </submittedName>
</protein>
<dbReference type="PROSITE" id="PS51918">
    <property type="entry name" value="RADICAL_SAM"/>
    <property type="match status" value="1"/>
</dbReference>
<evidence type="ECO:0000259" key="6">
    <source>
        <dbReference type="PROSITE" id="PS51918"/>
    </source>
</evidence>
<proteinExistence type="evidence at transcript level"/>
<dbReference type="SFLD" id="SFLDG01095">
    <property type="entry name" value="Uncharacterised_Radical_SAM_Su"/>
    <property type="match status" value="1"/>
</dbReference>
<name>A0A6A7GAS7_9CRUS</name>
<keyword evidence="5" id="KW-0411">Iron-sulfur</keyword>
<dbReference type="EMBL" id="IACT01008171">
    <property type="protein sequence ID" value="LAC27283.1"/>
    <property type="molecule type" value="mRNA"/>
</dbReference>
<dbReference type="CDD" id="cd01335">
    <property type="entry name" value="Radical_SAM"/>
    <property type="match status" value="1"/>
</dbReference>
<evidence type="ECO:0000256" key="2">
    <source>
        <dbReference type="ARBA" id="ARBA00022691"/>
    </source>
</evidence>
<dbReference type="PANTHER" id="PTHR43409">
    <property type="entry name" value="ANAEROBIC MAGNESIUM-PROTOPORPHYRIN IX MONOMETHYL ESTER CYCLASE-RELATED"/>
    <property type="match status" value="1"/>
</dbReference>
<accession>A0A6A7GAS7</accession>
<dbReference type="SFLD" id="SFLDG01082">
    <property type="entry name" value="B12-binding_domain_containing"/>
    <property type="match status" value="1"/>
</dbReference>
<dbReference type="InterPro" id="IPR007197">
    <property type="entry name" value="rSAM"/>
</dbReference>
<keyword evidence="4" id="KW-0408">Iron</keyword>
<evidence type="ECO:0000256" key="5">
    <source>
        <dbReference type="ARBA" id="ARBA00023014"/>
    </source>
</evidence>
<dbReference type="PANTHER" id="PTHR43409:SF4">
    <property type="entry name" value="RADICAL SAM SUPERFAMILY PROTEIN"/>
    <property type="match status" value="1"/>
</dbReference>
<dbReference type="AlphaFoldDB" id="A0A6A7GAS7"/>
<comment type="cofactor">
    <cofactor evidence="1">
        <name>[4Fe-4S] cluster</name>
        <dbReference type="ChEBI" id="CHEBI:49883"/>
    </cofactor>
</comment>
<dbReference type="Gene3D" id="3.20.20.70">
    <property type="entry name" value="Aldolase class I"/>
    <property type="match status" value="1"/>
</dbReference>
<evidence type="ECO:0000256" key="3">
    <source>
        <dbReference type="ARBA" id="ARBA00022723"/>
    </source>
</evidence>
<dbReference type="InterPro" id="IPR013785">
    <property type="entry name" value="Aldolase_TIM"/>
</dbReference>
<feature type="domain" description="Radical SAM core" evidence="6">
    <location>
        <begin position="9"/>
        <end position="244"/>
    </location>
</feature>
<dbReference type="GO" id="GO:0051536">
    <property type="term" value="F:iron-sulfur cluster binding"/>
    <property type="evidence" value="ECO:0007669"/>
    <property type="project" value="UniProtKB-KW"/>
</dbReference>
<sequence>MSYEGAIYRPPSEANSLILQVTVGCSHNNCTFCSMYKGKSFRIKSKEEIFEDIDNYSHDIYTKAFLADGDAMLLKTDLLIEIIRRIRLKMSNIKRIGIYAHANNLKTKTVDELRLLKKEGLNIIYVGVESGSDKVLEKINKGIGSSEMKKQLLKISESGIKLSVMIISGLGGRKLSSEHAIESAKLLNEIKPKFLSLLTLMLEEGTEFYKEVQNHKIELLDPEEILLETKLMIENLDLKNTIFRVNHASNYLSLEGILNKDKNRILREIEVAIKNKDYIPEYFRRL</sequence>
<dbReference type="InterPro" id="IPR058240">
    <property type="entry name" value="rSAM_sf"/>
</dbReference>
<dbReference type="SUPFAM" id="SSF102114">
    <property type="entry name" value="Radical SAM enzymes"/>
    <property type="match status" value="1"/>
</dbReference>
<evidence type="ECO:0000256" key="1">
    <source>
        <dbReference type="ARBA" id="ARBA00001966"/>
    </source>
</evidence>
<dbReference type="GO" id="GO:0003824">
    <property type="term" value="F:catalytic activity"/>
    <property type="evidence" value="ECO:0007669"/>
    <property type="project" value="InterPro"/>
</dbReference>
<evidence type="ECO:0000256" key="4">
    <source>
        <dbReference type="ARBA" id="ARBA00023004"/>
    </source>
</evidence>
<dbReference type="InterPro" id="IPR006638">
    <property type="entry name" value="Elp3/MiaA/NifB-like_rSAM"/>
</dbReference>
<dbReference type="SMART" id="SM00729">
    <property type="entry name" value="Elp3"/>
    <property type="match status" value="1"/>
</dbReference>
<dbReference type="Pfam" id="PF04055">
    <property type="entry name" value="Radical_SAM"/>
    <property type="match status" value="1"/>
</dbReference>